<dbReference type="EMBL" id="CVQH01023939">
    <property type="protein sequence ID" value="CRK36157.1"/>
    <property type="molecule type" value="Genomic_DNA"/>
</dbReference>
<dbReference type="GO" id="GO:0071596">
    <property type="term" value="P:ubiquitin-dependent protein catabolic process via the N-end rule pathway"/>
    <property type="evidence" value="ECO:0007669"/>
    <property type="project" value="UniProtKB-UniRule"/>
</dbReference>
<dbReference type="Proteomes" id="UP000044602">
    <property type="component" value="Unassembled WGS sequence"/>
</dbReference>
<comment type="function">
    <text evidence="1">Ubiquitin ligase protein which is a component of the N-end rule pathway. Recognizes and binds to proteins bearing specific N-terminal residues that are destabilizing according to the N-end rule, leading to their ubiquitination and subsequent degradation.</text>
</comment>
<sequence length="212" mass="24142">MSLLWSSEDEIIAAGYDCEAFRFKGSESGWQLAGSLESKGRPGLGEAREESALNMFRQMDLKGKTQDDTKLKTDLLLQPKSMGRKSTARRDNTPEDHLMAAIDYPLRVCAWLAQIKANMWVRNGISLRHQAATYRGVNQRDVSHHRDIFLLQTAMVICDPNRVLTAIIDRFGMEKWVKGLFEQKPNAQDDNQHLDVVEDMIHLLIVLLSDRT</sequence>
<feature type="non-terminal residue" evidence="2">
    <location>
        <position position="212"/>
    </location>
</feature>
<dbReference type="AlphaFoldDB" id="A0A0G4MPQ9"/>
<comment type="pathway">
    <text evidence="1">Protein modification; protein ubiquitination.</text>
</comment>
<keyword evidence="1" id="KW-0479">Metal-binding</keyword>
<keyword evidence="1" id="KW-0862">Zinc</keyword>
<dbReference type="GO" id="GO:0000151">
    <property type="term" value="C:ubiquitin ligase complex"/>
    <property type="evidence" value="ECO:0007669"/>
    <property type="project" value="TreeGrafter"/>
</dbReference>
<keyword evidence="3" id="KW-1185">Reference proteome</keyword>
<evidence type="ECO:0000313" key="2">
    <source>
        <dbReference type="EMBL" id="CRK36157.1"/>
    </source>
</evidence>
<dbReference type="InterPro" id="IPR039164">
    <property type="entry name" value="UBR1-like"/>
</dbReference>
<evidence type="ECO:0000313" key="3">
    <source>
        <dbReference type="Proteomes" id="UP000044602"/>
    </source>
</evidence>
<keyword evidence="1" id="KW-0808">Transferase</keyword>
<dbReference type="InterPro" id="IPR015943">
    <property type="entry name" value="WD40/YVTN_repeat-like_dom_sf"/>
</dbReference>
<dbReference type="GO" id="GO:0016567">
    <property type="term" value="P:protein ubiquitination"/>
    <property type="evidence" value="ECO:0007669"/>
    <property type="project" value="UniProtKB-UniRule"/>
</dbReference>
<dbReference type="EC" id="2.3.2.27" evidence="1"/>
<protein>
    <recommendedName>
        <fullName evidence="1">E3 ubiquitin-protein ligase</fullName>
        <ecNumber evidence="1">2.3.2.27</ecNumber>
    </recommendedName>
</protein>
<evidence type="ECO:0000256" key="1">
    <source>
        <dbReference type="RuleBase" id="RU366018"/>
    </source>
</evidence>
<keyword evidence="1" id="KW-0863">Zinc-finger</keyword>
<name>A0A0G4MPQ9_VERLO</name>
<reference evidence="2 3" key="1">
    <citation type="submission" date="2015-05" db="EMBL/GenBank/DDBJ databases">
        <authorList>
            <person name="Wang D.B."/>
            <person name="Wang M."/>
        </authorList>
    </citation>
    <scope>NUCLEOTIDE SEQUENCE [LARGE SCALE GENOMIC DNA]</scope>
    <source>
        <strain evidence="2">VL1</strain>
    </source>
</reference>
<comment type="catalytic activity">
    <reaction evidence="1">
        <text>S-ubiquitinyl-[E2 ubiquitin-conjugating enzyme]-L-cysteine + [acceptor protein]-L-lysine = [E2 ubiquitin-conjugating enzyme]-L-cysteine + N(6)-ubiquitinyl-[acceptor protein]-L-lysine.</text>
        <dbReference type="EC" id="2.3.2.27"/>
    </reaction>
</comment>
<dbReference type="UniPathway" id="UPA00143"/>
<dbReference type="GO" id="GO:0008270">
    <property type="term" value="F:zinc ion binding"/>
    <property type="evidence" value="ECO:0007669"/>
    <property type="project" value="UniProtKB-UniRule"/>
</dbReference>
<accession>A0A0G4MPQ9</accession>
<gene>
    <name evidence="2" type="ORF">BN1708_016507</name>
</gene>
<dbReference type="GO" id="GO:0005737">
    <property type="term" value="C:cytoplasm"/>
    <property type="evidence" value="ECO:0007669"/>
    <property type="project" value="TreeGrafter"/>
</dbReference>
<dbReference type="GO" id="GO:0061630">
    <property type="term" value="F:ubiquitin protein ligase activity"/>
    <property type="evidence" value="ECO:0007669"/>
    <property type="project" value="UniProtKB-UniRule"/>
</dbReference>
<keyword evidence="1" id="KW-0833">Ubl conjugation pathway</keyword>
<comment type="similarity">
    <text evidence="1">Belongs to the E3 ubiquitin-protein ligase UBR1-like family.</text>
</comment>
<dbReference type="PANTHER" id="PTHR21497">
    <property type="entry name" value="UBIQUITIN LIGASE E3 ALPHA-RELATED"/>
    <property type="match status" value="1"/>
</dbReference>
<dbReference type="Gene3D" id="2.130.10.10">
    <property type="entry name" value="YVTN repeat-like/Quinoprotein amine dehydrogenase"/>
    <property type="match status" value="1"/>
</dbReference>
<dbReference type="STRING" id="100787.A0A0G4MPQ9"/>
<organism evidence="2 3">
    <name type="scientific">Verticillium longisporum</name>
    <name type="common">Verticillium dahliae var. longisporum</name>
    <dbReference type="NCBI Taxonomy" id="100787"/>
    <lineage>
        <taxon>Eukaryota</taxon>
        <taxon>Fungi</taxon>
        <taxon>Dikarya</taxon>
        <taxon>Ascomycota</taxon>
        <taxon>Pezizomycotina</taxon>
        <taxon>Sordariomycetes</taxon>
        <taxon>Hypocreomycetidae</taxon>
        <taxon>Glomerellales</taxon>
        <taxon>Plectosphaerellaceae</taxon>
        <taxon>Verticillium</taxon>
    </lineage>
</organism>
<dbReference type="PANTHER" id="PTHR21497:SF24">
    <property type="entry name" value="E3 UBIQUITIN-PROTEIN LIGASE UBR1"/>
    <property type="match status" value="1"/>
</dbReference>
<proteinExistence type="inferred from homology"/>